<proteinExistence type="predicted"/>
<keyword evidence="3" id="KW-0732">Signal</keyword>
<evidence type="ECO:0000313" key="4">
    <source>
        <dbReference type="Proteomes" id="UP000694888"/>
    </source>
</evidence>
<evidence type="ECO:0000256" key="3">
    <source>
        <dbReference type="SAM" id="SignalP"/>
    </source>
</evidence>
<name>A0ABM0JKX7_APLCA</name>
<accession>A0ABM0JKX7</accession>
<dbReference type="GeneID" id="101850641"/>
<protein>
    <submittedName>
        <fullName evidence="5">Uncharacterized protein LOC101850641</fullName>
    </submittedName>
</protein>
<organism evidence="4 5">
    <name type="scientific">Aplysia californica</name>
    <name type="common">California sea hare</name>
    <dbReference type="NCBI Taxonomy" id="6500"/>
    <lineage>
        <taxon>Eukaryota</taxon>
        <taxon>Metazoa</taxon>
        <taxon>Spiralia</taxon>
        <taxon>Lophotrochozoa</taxon>
        <taxon>Mollusca</taxon>
        <taxon>Gastropoda</taxon>
        <taxon>Heterobranchia</taxon>
        <taxon>Euthyneura</taxon>
        <taxon>Tectipleura</taxon>
        <taxon>Aplysiida</taxon>
        <taxon>Aplysioidea</taxon>
        <taxon>Aplysiidae</taxon>
        <taxon>Aplysia</taxon>
    </lineage>
</organism>
<reference evidence="5" key="1">
    <citation type="submission" date="2025-08" db="UniProtKB">
        <authorList>
            <consortium name="RefSeq"/>
        </authorList>
    </citation>
    <scope>IDENTIFICATION</scope>
</reference>
<evidence type="ECO:0000256" key="2">
    <source>
        <dbReference type="SAM" id="MobiDB-lite"/>
    </source>
</evidence>
<dbReference type="RefSeq" id="XP_005096141.1">
    <property type="nucleotide sequence ID" value="XM_005096084.3"/>
</dbReference>
<keyword evidence="4" id="KW-1185">Reference proteome</keyword>
<gene>
    <name evidence="5" type="primary">LOC101850641</name>
</gene>
<keyword evidence="1" id="KW-0175">Coiled coil</keyword>
<feature type="region of interest" description="Disordered" evidence="2">
    <location>
        <begin position="124"/>
        <end position="145"/>
    </location>
</feature>
<dbReference type="Proteomes" id="UP000694888">
    <property type="component" value="Unplaced"/>
</dbReference>
<feature type="chain" id="PRO_5046018331" evidence="3">
    <location>
        <begin position="24"/>
        <end position="545"/>
    </location>
</feature>
<evidence type="ECO:0000256" key="1">
    <source>
        <dbReference type="SAM" id="Coils"/>
    </source>
</evidence>
<feature type="coiled-coil region" evidence="1">
    <location>
        <begin position="26"/>
        <end position="53"/>
    </location>
</feature>
<sequence length="545" mass="60688">MARAQSSALFLLLLIGWGTISSGDRTSDIIDRLSALEEKVNTLEHEVRRLKDKDTAKSNCETEAVRAEKGGEETNAEVVGYPEVKILEARREIVPNGVMFTVRYSTDGQHPLFIEWRDKAKNNEKLEDLEDDPRQQYGPGVRESRVITSSRNGSVGVIINGLTAWNSLVLANDGKTDLVQTDIPELTLKVTPPGDLVYEPGRNLTMKIEILKPGRDSFNSPTFVLIDPETGDLNITTREPPSVIATDIKKTDLLDTQELEATLMTSVIPTRGVIVLTVGRHHMDEPESLVRMILKSRLVVLRASNQAGPFPEGFLQVSTDDAIGKKINGVHTTFCVDDIDDSWNNCFIGCYGVGPDLSEVTLEQLLLDGSRKEVASETTRPGEYLMYVHTSPQPDEHHSDIRYQCRAVDNRHGAVVRQDYLVKFYVPANVIEEESGAFWVNATTLEIRCVVRSNTEPDIDIRLNPYLDGVKGDAVVVRKSDHKFVSSAFFDLEQVTRPFRLHTNNYFGMAECGANKEVPIPATYNHGTFLIDIPRPPLPETTTTA</sequence>
<feature type="signal peptide" evidence="3">
    <location>
        <begin position="1"/>
        <end position="23"/>
    </location>
</feature>
<evidence type="ECO:0000313" key="5">
    <source>
        <dbReference type="RefSeq" id="XP_005096141.1"/>
    </source>
</evidence>